<feature type="domain" description="Response regulatory" evidence="2">
    <location>
        <begin position="2"/>
        <end position="134"/>
    </location>
</feature>
<evidence type="ECO:0000256" key="1">
    <source>
        <dbReference type="PROSITE-ProRule" id="PRU00169"/>
    </source>
</evidence>
<dbReference type="GO" id="GO:0000160">
    <property type="term" value="P:phosphorelay signal transduction system"/>
    <property type="evidence" value="ECO:0007669"/>
    <property type="project" value="InterPro"/>
</dbReference>
<protein>
    <submittedName>
        <fullName evidence="3">DNA-binding response regulator</fullName>
    </submittedName>
</protein>
<comment type="caution">
    <text evidence="3">The sequence shown here is derived from an EMBL/GenBank/DDBJ whole genome shotgun (WGS) entry which is preliminary data.</text>
</comment>
<feature type="modified residue" description="4-aspartylphosphate" evidence="1">
    <location>
        <position position="61"/>
    </location>
</feature>
<keyword evidence="3" id="KW-0238">DNA-binding</keyword>
<organism evidence="3 4">
    <name type="scientific">Flavobacterium yafengii</name>
    <dbReference type="NCBI Taxonomy" id="3041253"/>
    <lineage>
        <taxon>Bacteria</taxon>
        <taxon>Pseudomonadati</taxon>
        <taxon>Bacteroidota</taxon>
        <taxon>Flavobacteriia</taxon>
        <taxon>Flavobacteriales</taxon>
        <taxon>Flavobacteriaceae</taxon>
        <taxon>Flavobacterium</taxon>
    </lineage>
</organism>
<dbReference type="InterPro" id="IPR001789">
    <property type="entry name" value="Sig_transdc_resp-reg_receiver"/>
</dbReference>
<proteinExistence type="predicted"/>
<keyword evidence="4" id="KW-1185">Reference proteome</keyword>
<dbReference type="SMART" id="SM00448">
    <property type="entry name" value="REC"/>
    <property type="match status" value="1"/>
</dbReference>
<gene>
    <name evidence="3" type="ORF">QLS97_11460</name>
</gene>
<accession>A0AAW6TR44</accession>
<dbReference type="AlphaFoldDB" id="A0AAW6TR44"/>
<reference evidence="3 4" key="1">
    <citation type="submission" date="2023-04" db="EMBL/GenBank/DDBJ databases">
        <title>Two novel species of Flavobacterium.</title>
        <authorList>
            <person name="Liu Q."/>
            <person name="Xin Y.-H."/>
        </authorList>
    </citation>
    <scope>NUCLEOTIDE SEQUENCE [LARGE SCALE GENOMIC DNA]</scope>
    <source>
        <strain evidence="3 4">LB2P87</strain>
    </source>
</reference>
<dbReference type="EMBL" id="JASCRY010000003">
    <property type="protein sequence ID" value="MDI5950265.1"/>
    <property type="molecule type" value="Genomic_DNA"/>
</dbReference>
<dbReference type="SUPFAM" id="SSF52172">
    <property type="entry name" value="CheY-like"/>
    <property type="match status" value="1"/>
</dbReference>
<dbReference type="RefSeq" id="WP_282716803.1">
    <property type="nucleotide sequence ID" value="NZ_JASCRX010000004.1"/>
</dbReference>
<dbReference type="GO" id="GO:0003677">
    <property type="term" value="F:DNA binding"/>
    <property type="evidence" value="ECO:0007669"/>
    <property type="project" value="UniProtKB-KW"/>
</dbReference>
<sequence length="218" mass="24739">MNIFLVDDHPMTVEGYSIALLATPFGLHNPIFTKAYSCEEAYATLSRKLSLNELFDVAIIDKGLPGYDAKSILSGSDLAILIREKMPNCKIIMITAHTEVIIVYDIVKKVRPEGLIIKNDITPEKLQQAVIDIIAGEQYYSSIVKKCINEIWKKELMIEDYNRQILLYLSKGFKIKELESIIHLTTSTIQKRIIRMKKAFDVTDDTGLVKEAIKQGFI</sequence>
<dbReference type="InterPro" id="IPR011006">
    <property type="entry name" value="CheY-like_superfamily"/>
</dbReference>
<keyword evidence="1" id="KW-0597">Phosphoprotein</keyword>
<evidence type="ECO:0000313" key="3">
    <source>
        <dbReference type="EMBL" id="MDI5950265.1"/>
    </source>
</evidence>
<evidence type="ECO:0000313" key="4">
    <source>
        <dbReference type="Proteomes" id="UP001228643"/>
    </source>
</evidence>
<dbReference type="Proteomes" id="UP001228643">
    <property type="component" value="Unassembled WGS sequence"/>
</dbReference>
<name>A0AAW6TR44_9FLAO</name>
<evidence type="ECO:0000259" key="2">
    <source>
        <dbReference type="PROSITE" id="PS50110"/>
    </source>
</evidence>
<dbReference type="Gene3D" id="3.40.50.2300">
    <property type="match status" value="1"/>
</dbReference>
<dbReference type="PROSITE" id="PS50110">
    <property type="entry name" value="RESPONSE_REGULATORY"/>
    <property type="match status" value="1"/>
</dbReference>